<dbReference type="EC" id="1.13.11.-" evidence="7"/>
<keyword evidence="8" id="KW-1185">Reference proteome</keyword>
<dbReference type="AlphaFoldDB" id="A0A840RRH3"/>
<evidence type="ECO:0000256" key="5">
    <source>
        <dbReference type="ARBA" id="ARBA00023002"/>
    </source>
</evidence>
<feature type="domain" description="Extradiol ring-cleavage dioxygenase class III enzyme subunit B" evidence="6">
    <location>
        <begin position="6"/>
        <end position="251"/>
    </location>
</feature>
<evidence type="ECO:0000256" key="2">
    <source>
        <dbReference type="ARBA" id="ARBA00007581"/>
    </source>
</evidence>
<proteinExistence type="inferred from homology"/>
<dbReference type="Pfam" id="PF02900">
    <property type="entry name" value="LigB"/>
    <property type="match status" value="1"/>
</dbReference>
<comment type="cofactor">
    <cofactor evidence="1">
        <name>Zn(2+)</name>
        <dbReference type="ChEBI" id="CHEBI:29105"/>
    </cofactor>
</comment>
<keyword evidence="5 7" id="KW-0560">Oxidoreductase</keyword>
<evidence type="ECO:0000256" key="3">
    <source>
        <dbReference type="ARBA" id="ARBA00022723"/>
    </source>
</evidence>
<reference evidence="7 8" key="1">
    <citation type="submission" date="2020-08" db="EMBL/GenBank/DDBJ databases">
        <title>Genomic Encyclopedia of Type Strains, Phase IV (KMG-IV): sequencing the most valuable type-strain genomes for metagenomic binning, comparative biology and taxonomic classification.</title>
        <authorList>
            <person name="Goeker M."/>
        </authorList>
    </citation>
    <scope>NUCLEOTIDE SEQUENCE [LARGE SCALE GENOMIC DNA]</scope>
    <source>
        <strain evidence="7 8">DSM 23240</strain>
    </source>
</reference>
<evidence type="ECO:0000256" key="1">
    <source>
        <dbReference type="ARBA" id="ARBA00001947"/>
    </source>
</evidence>
<comment type="caution">
    <text evidence="7">The sequence shown here is derived from an EMBL/GenBank/DDBJ whole genome shotgun (WGS) entry which is preliminary data.</text>
</comment>
<keyword evidence="3" id="KW-0479">Metal-binding</keyword>
<dbReference type="RefSeq" id="WP_168056134.1">
    <property type="nucleotide sequence ID" value="NZ_JAAOZT010000009.1"/>
</dbReference>
<name>A0A840RRH3_9BURK</name>
<dbReference type="PIRSF" id="PIRSF006157">
    <property type="entry name" value="Doxgns_DODA"/>
    <property type="match status" value="1"/>
</dbReference>
<evidence type="ECO:0000256" key="4">
    <source>
        <dbReference type="ARBA" id="ARBA00022833"/>
    </source>
</evidence>
<dbReference type="Gene3D" id="3.40.830.10">
    <property type="entry name" value="LigB-like"/>
    <property type="match status" value="1"/>
</dbReference>
<keyword evidence="4" id="KW-0862">Zinc</keyword>
<dbReference type="InterPro" id="IPR014436">
    <property type="entry name" value="Extradiol_dOase_DODA"/>
</dbReference>
<dbReference type="PANTHER" id="PTHR30096">
    <property type="entry name" value="4,5-DOPA DIOXYGENASE EXTRADIOL-LIKE PROTEIN"/>
    <property type="match status" value="1"/>
</dbReference>
<gene>
    <name evidence="7" type="ORF">HNR39_001584</name>
</gene>
<dbReference type="PANTHER" id="PTHR30096:SF0">
    <property type="entry name" value="4,5-DOPA DIOXYGENASE EXTRADIOL-LIKE PROTEIN"/>
    <property type="match status" value="1"/>
</dbReference>
<keyword evidence="7" id="KW-0223">Dioxygenase</keyword>
<protein>
    <submittedName>
        <fullName evidence="7">4,5-DOPA dioxygenase extradiol</fullName>
        <ecNumber evidence="7">1.13.11.-</ecNumber>
    </submittedName>
</protein>
<dbReference type="SUPFAM" id="SSF53213">
    <property type="entry name" value="LigB-like"/>
    <property type="match status" value="1"/>
</dbReference>
<dbReference type="InterPro" id="IPR004183">
    <property type="entry name" value="Xdiol_dOase_suB"/>
</dbReference>
<dbReference type="GO" id="GO:0016702">
    <property type="term" value="F:oxidoreductase activity, acting on single donors with incorporation of molecular oxygen, incorporation of two atoms of oxygen"/>
    <property type="evidence" value="ECO:0007669"/>
    <property type="project" value="UniProtKB-ARBA"/>
</dbReference>
<dbReference type="Proteomes" id="UP000571084">
    <property type="component" value="Unassembled WGS sequence"/>
</dbReference>
<dbReference type="CDD" id="cd07363">
    <property type="entry name" value="45_DOPA_Dioxygenase"/>
    <property type="match status" value="1"/>
</dbReference>
<dbReference type="GO" id="GO:0008198">
    <property type="term" value="F:ferrous iron binding"/>
    <property type="evidence" value="ECO:0007669"/>
    <property type="project" value="InterPro"/>
</dbReference>
<evidence type="ECO:0000313" key="8">
    <source>
        <dbReference type="Proteomes" id="UP000571084"/>
    </source>
</evidence>
<evidence type="ECO:0000259" key="6">
    <source>
        <dbReference type="Pfam" id="PF02900"/>
    </source>
</evidence>
<accession>A0A840RRH3</accession>
<organism evidence="7 8">
    <name type="scientific">Glaciimonas immobilis</name>
    <dbReference type="NCBI Taxonomy" id="728004"/>
    <lineage>
        <taxon>Bacteria</taxon>
        <taxon>Pseudomonadati</taxon>
        <taxon>Pseudomonadota</taxon>
        <taxon>Betaproteobacteria</taxon>
        <taxon>Burkholderiales</taxon>
        <taxon>Oxalobacteraceae</taxon>
        <taxon>Glaciimonas</taxon>
    </lineage>
</organism>
<sequence length="261" mass="27879">MSPLPTIFISHGSPMLALQDSPARRFLQDLGASLPRPKAIAVVSAHWETTGGPAVSLAAQPATIHDFGGFPQALYDISYPAPGAPALAERAATLFEAAGIPVGRSAERGLDHGAWVPLSLMYPHADLPVMQISLVHGADPATHEQMGLALTQLRHEGVLVIGSGSLTHNLHEFRGQPIDAPAALWVSEFISWMREQLENNDTTALLDYRNRAPSAIKNHPSDEHLLPLFVAMGAAGIHAKAQLLHSSVEHGVLAMDAYAFN</sequence>
<dbReference type="EMBL" id="JACHHQ010000003">
    <property type="protein sequence ID" value="MBB5199752.1"/>
    <property type="molecule type" value="Genomic_DNA"/>
</dbReference>
<dbReference type="GO" id="GO:0008270">
    <property type="term" value="F:zinc ion binding"/>
    <property type="evidence" value="ECO:0007669"/>
    <property type="project" value="InterPro"/>
</dbReference>
<comment type="similarity">
    <text evidence="2">Belongs to the DODA-type extradiol aromatic ring-opening dioxygenase family.</text>
</comment>
<evidence type="ECO:0000313" key="7">
    <source>
        <dbReference type="EMBL" id="MBB5199752.1"/>
    </source>
</evidence>